<dbReference type="EMBL" id="MCGR01000041">
    <property type="protein sequence ID" value="ORY74537.1"/>
    <property type="molecule type" value="Genomic_DNA"/>
</dbReference>
<keyword evidence="2" id="KW-1185">Reference proteome</keyword>
<proteinExistence type="predicted"/>
<name>A0A1Y2ESM0_9BASI</name>
<gene>
    <name evidence="1" type="ORF">BCR35DRAFT_254921</name>
</gene>
<dbReference type="PANTHER" id="PTHR37487">
    <property type="entry name" value="CHROMOSOME 1, WHOLE GENOME SHOTGUN SEQUENCE"/>
    <property type="match status" value="1"/>
</dbReference>
<feature type="non-terminal residue" evidence="1">
    <location>
        <position position="129"/>
    </location>
</feature>
<dbReference type="PANTHER" id="PTHR37487:SF2">
    <property type="entry name" value="EXPRESSED PROTEIN"/>
    <property type="match status" value="1"/>
</dbReference>
<evidence type="ECO:0000313" key="1">
    <source>
        <dbReference type="EMBL" id="ORY74537.1"/>
    </source>
</evidence>
<comment type="caution">
    <text evidence="1">The sequence shown here is derived from an EMBL/GenBank/DDBJ whole genome shotgun (WGS) entry which is preliminary data.</text>
</comment>
<accession>A0A1Y2ESM0</accession>
<protein>
    <submittedName>
        <fullName evidence="1">Uncharacterized protein</fullName>
    </submittedName>
</protein>
<reference evidence="1 2" key="1">
    <citation type="submission" date="2016-07" db="EMBL/GenBank/DDBJ databases">
        <title>Pervasive Adenine N6-methylation of Active Genes in Fungi.</title>
        <authorList>
            <consortium name="DOE Joint Genome Institute"/>
            <person name="Mondo S.J."/>
            <person name="Dannebaum R.O."/>
            <person name="Kuo R.C."/>
            <person name="Labutti K."/>
            <person name="Haridas S."/>
            <person name="Kuo A."/>
            <person name="Salamov A."/>
            <person name="Ahrendt S.R."/>
            <person name="Lipzen A."/>
            <person name="Sullivan W."/>
            <person name="Andreopoulos W.B."/>
            <person name="Clum A."/>
            <person name="Lindquist E."/>
            <person name="Daum C."/>
            <person name="Ramamoorthy G.K."/>
            <person name="Gryganskyi A."/>
            <person name="Culley D."/>
            <person name="Magnuson J.K."/>
            <person name="James T.Y."/>
            <person name="O'Malley M.A."/>
            <person name="Stajich J.E."/>
            <person name="Spatafora J.W."/>
            <person name="Visel A."/>
            <person name="Grigoriev I.V."/>
        </authorList>
    </citation>
    <scope>NUCLEOTIDE SEQUENCE [LARGE SCALE GENOMIC DNA]</scope>
    <source>
        <strain evidence="1 2">62-1032</strain>
    </source>
</reference>
<dbReference type="Proteomes" id="UP000193467">
    <property type="component" value="Unassembled WGS sequence"/>
</dbReference>
<evidence type="ECO:0000313" key="2">
    <source>
        <dbReference type="Proteomes" id="UP000193467"/>
    </source>
</evidence>
<sequence>AFFALVALEGVVAQQIDSPTVLVQCSPVRLTFSGGAPPYVIDVIPGGDAGAVALESINAVSSPLTWTVDLAAGTNVTLRLRDSTGAIAFSSPVVVQTSSDASCIGRNSLSSSIVSTSAELTSTPAAITS</sequence>
<dbReference type="AlphaFoldDB" id="A0A1Y2ESM0"/>
<dbReference type="STRING" id="106004.A0A1Y2ESM0"/>
<dbReference type="OrthoDB" id="3362246at2759"/>
<organism evidence="1 2">
    <name type="scientific">Leucosporidium creatinivorum</name>
    <dbReference type="NCBI Taxonomy" id="106004"/>
    <lineage>
        <taxon>Eukaryota</taxon>
        <taxon>Fungi</taxon>
        <taxon>Dikarya</taxon>
        <taxon>Basidiomycota</taxon>
        <taxon>Pucciniomycotina</taxon>
        <taxon>Microbotryomycetes</taxon>
        <taxon>Leucosporidiales</taxon>
        <taxon>Leucosporidium</taxon>
    </lineage>
</organism>
<dbReference type="InParanoid" id="A0A1Y2ESM0"/>
<feature type="non-terminal residue" evidence="1">
    <location>
        <position position="1"/>
    </location>
</feature>